<organism evidence="3 4">
    <name type="scientific">Allacma fusca</name>
    <dbReference type="NCBI Taxonomy" id="39272"/>
    <lineage>
        <taxon>Eukaryota</taxon>
        <taxon>Metazoa</taxon>
        <taxon>Ecdysozoa</taxon>
        <taxon>Arthropoda</taxon>
        <taxon>Hexapoda</taxon>
        <taxon>Collembola</taxon>
        <taxon>Symphypleona</taxon>
        <taxon>Sminthuridae</taxon>
        <taxon>Allacma</taxon>
    </lineage>
</organism>
<dbReference type="GO" id="GO:0001669">
    <property type="term" value="C:acrosomal vesicle"/>
    <property type="evidence" value="ECO:0007669"/>
    <property type="project" value="TreeGrafter"/>
</dbReference>
<evidence type="ECO:0000313" key="4">
    <source>
        <dbReference type="Proteomes" id="UP000708208"/>
    </source>
</evidence>
<evidence type="ECO:0000256" key="1">
    <source>
        <dbReference type="SAM" id="MobiDB-lite"/>
    </source>
</evidence>
<feature type="compositionally biased region" description="Basic residues" evidence="1">
    <location>
        <begin position="163"/>
        <end position="172"/>
    </location>
</feature>
<protein>
    <recommendedName>
        <fullName evidence="2">IQ motif and ubiquitin-like domain-containing protein</fullName>
    </recommendedName>
</protein>
<reference evidence="3" key="1">
    <citation type="submission" date="2021-06" db="EMBL/GenBank/DDBJ databases">
        <authorList>
            <person name="Hodson N. C."/>
            <person name="Mongue J. A."/>
            <person name="Jaron S. K."/>
        </authorList>
    </citation>
    <scope>NUCLEOTIDE SEQUENCE</scope>
</reference>
<dbReference type="Proteomes" id="UP000708208">
    <property type="component" value="Unassembled WGS sequence"/>
</dbReference>
<dbReference type="GO" id="GO:0060271">
    <property type="term" value="P:cilium assembly"/>
    <property type="evidence" value="ECO:0007669"/>
    <property type="project" value="TreeGrafter"/>
</dbReference>
<dbReference type="GO" id="GO:0031514">
    <property type="term" value="C:motile cilium"/>
    <property type="evidence" value="ECO:0007669"/>
    <property type="project" value="TreeGrafter"/>
</dbReference>
<dbReference type="Pfam" id="PF00612">
    <property type="entry name" value="IQ"/>
    <property type="match status" value="1"/>
</dbReference>
<dbReference type="PANTHER" id="PTHR21074">
    <property type="entry name" value="IQ AND UBIQUITIN-LIKE DOMAIN-CONTAINING PROTEIN"/>
    <property type="match status" value="1"/>
</dbReference>
<dbReference type="AlphaFoldDB" id="A0A8J2JXY9"/>
<accession>A0A8J2JXY9</accession>
<dbReference type="EMBL" id="CAJVCH010166181">
    <property type="protein sequence ID" value="CAG7728637.1"/>
    <property type="molecule type" value="Genomic_DNA"/>
</dbReference>
<dbReference type="Pfam" id="PF25805">
    <property type="entry name" value="IQUB"/>
    <property type="match status" value="1"/>
</dbReference>
<sequence length="941" mass="108852">MSDNETSAEEFEEEETTLGDLGVFGGSQTGQSNTVTNAQLGTQEQGQDGGTIQPEISDGTQAPEGDVVDPQLGMEDNISQPALVSEGEGGGSEEEDIAPPDLQKWNPNFGFDSSYEEDEMVEIDDPESGEAVNNETQTPTNELLSFEDPRLFDIDLGRGKKPQLKKRLVKKSKGQEEYQGESQNDYKQNVEMEGEDAPPQPKTSLEEFDEIYMKPSDSCIMRRFSENALTIGSRLSTPSPPETPDVTPRLNRCPSIESFFKLGEKITVHFYILPGGRIYSRDIRLDTTIGSIKEELSKIVKVPAKYLELRRNKNLIMDYKTLKDAGGKPGKKLRFTVEVAKRAADLYELKIPEDNKLPPKNDLTRKVRILTGSGCKIFNISIEYPVERKLFLGGYKHKVTGLEYHHVWTQTALIKKEYRDTQADKATQAFRETNNCAQTVVDTYTQVERPDYFISCRRNKLVRAGRYLTAARWLRQRELAAITIQRFWRGWLAVQEKEKRMMGLIKRVEWAEQVRKGRLEIRMAIKDDELYRQYNPSTLLDIELLYRAINTWRKQEVDYVLMNRWGAEKKAALADIMEKEADLLLDLERAKTKIINEKNKHLVEDLYKKMGSPDRWLSRTGRFVTVDNPGKELSRTYENLYRELKQPVTDGHERMKLLHKLYKLIKNHKTVTTEYLIQLIGREIALMERKARDRILVGLRKRILTGFFALCRDVRFNPESRKLQKVPFDMMKLRKDMVQCKGCRKMFYRDQFTISKGVTVTNWCLTCMGLYRTCILRVDMNLFRRMLQELRQDEQEQGVESSVAYVIDAYDLQFLIEQIWHGQSALSGIDDRYLLRLCRWIKEKPWTPWNCVLLTEEEAVAHLHIRNMNMAYQSSFFEKVRLRHNAARSYFQRTSKIALALDPDLESLCLAREVTKKQNKNQISSVSEKRDSKSLGSLLNL</sequence>
<dbReference type="InterPro" id="IPR000048">
    <property type="entry name" value="IQ_motif_EF-hand-BS"/>
</dbReference>
<feature type="compositionally biased region" description="Acidic residues" evidence="1">
    <location>
        <begin position="114"/>
        <end position="128"/>
    </location>
</feature>
<feature type="region of interest" description="Disordered" evidence="1">
    <location>
        <begin position="163"/>
        <end position="203"/>
    </location>
</feature>
<dbReference type="PROSITE" id="PS50096">
    <property type="entry name" value="IQ"/>
    <property type="match status" value="1"/>
</dbReference>
<evidence type="ECO:0000259" key="2">
    <source>
        <dbReference type="Pfam" id="PF25805"/>
    </source>
</evidence>
<comment type="caution">
    <text evidence="3">The sequence shown here is derived from an EMBL/GenBank/DDBJ whole genome shotgun (WGS) entry which is preliminary data.</text>
</comment>
<feature type="domain" description="IQ motif and ubiquitin-like" evidence="2">
    <location>
        <begin position="597"/>
        <end position="734"/>
    </location>
</feature>
<name>A0A8J2JXY9_9HEXA</name>
<dbReference type="OrthoDB" id="10265862at2759"/>
<feature type="compositionally biased region" description="Polar residues" evidence="1">
    <location>
        <begin position="29"/>
        <end position="46"/>
    </location>
</feature>
<dbReference type="PANTHER" id="PTHR21074:SF0">
    <property type="entry name" value="IQ AND UBIQUITIN-LIKE DOMAIN-CONTAINING PROTEIN"/>
    <property type="match status" value="1"/>
</dbReference>
<gene>
    <name evidence="3" type="ORF">AFUS01_LOCUS17401</name>
</gene>
<feature type="compositionally biased region" description="Polar residues" evidence="1">
    <location>
        <begin position="131"/>
        <end position="143"/>
    </location>
</feature>
<dbReference type="GO" id="GO:0030317">
    <property type="term" value="P:flagellated sperm motility"/>
    <property type="evidence" value="ECO:0007669"/>
    <property type="project" value="TreeGrafter"/>
</dbReference>
<proteinExistence type="predicted"/>
<feature type="region of interest" description="Disordered" evidence="1">
    <location>
        <begin position="1"/>
        <end position="148"/>
    </location>
</feature>
<dbReference type="InterPro" id="IPR037695">
    <property type="entry name" value="IQUB"/>
</dbReference>
<keyword evidence="4" id="KW-1185">Reference proteome</keyword>
<dbReference type="InterPro" id="IPR057887">
    <property type="entry name" value="IQUB_helical"/>
</dbReference>
<evidence type="ECO:0000313" key="3">
    <source>
        <dbReference type="EMBL" id="CAG7728637.1"/>
    </source>
</evidence>
<feature type="compositionally biased region" description="Acidic residues" evidence="1">
    <location>
        <begin position="1"/>
        <end position="17"/>
    </location>
</feature>